<dbReference type="PANTHER" id="PTHR30250:SF11">
    <property type="entry name" value="O-ANTIGEN TRANSPORTER-RELATED"/>
    <property type="match status" value="1"/>
</dbReference>
<feature type="transmembrane region" description="Helical" evidence="6">
    <location>
        <begin position="342"/>
        <end position="361"/>
    </location>
</feature>
<feature type="transmembrane region" description="Helical" evidence="6">
    <location>
        <begin position="193"/>
        <end position="212"/>
    </location>
</feature>
<name>A0A1E3ALF7_9FIRM</name>
<dbReference type="PANTHER" id="PTHR30250">
    <property type="entry name" value="PST FAMILY PREDICTED COLANIC ACID TRANSPORTER"/>
    <property type="match status" value="1"/>
</dbReference>
<feature type="transmembrane region" description="Helical" evidence="6">
    <location>
        <begin position="153"/>
        <end position="173"/>
    </location>
</feature>
<reference evidence="7 8" key="1">
    <citation type="submission" date="2016-07" db="EMBL/GenBank/DDBJ databases">
        <title>Characterization of isolates of Eisenbergiella tayi derived from blood cultures, using whole genome sequencing.</title>
        <authorList>
            <person name="Burdz T."/>
            <person name="Wiebe D."/>
            <person name="Huynh C."/>
            <person name="Bernard K."/>
        </authorList>
    </citation>
    <scope>NUCLEOTIDE SEQUENCE [LARGE SCALE GENOMIC DNA]</scope>
    <source>
        <strain evidence="7 8">NML 120489</strain>
    </source>
</reference>
<protein>
    <submittedName>
        <fullName evidence="7">Putative cell division protein YtgP</fullName>
    </submittedName>
</protein>
<dbReference type="GO" id="GO:0005886">
    <property type="term" value="C:plasma membrane"/>
    <property type="evidence" value="ECO:0007669"/>
    <property type="project" value="UniProtKB-SubCell"/>
</dbReference>
<sequence>MAYQILLVISPVITMPFLSRSLGVTGIGKYSYSYTMTSYFVLIATLGCDTYGRREISYVKDSILERSERFWSIQIVKCIATIFVFVIYIIFCIISDNTIILLILGIHLINVPLNIGWYYQGIEKFRTLTTRGFTLKLIDLLFVIIFIHKPDDLTLYVVGSSTIALVTFVILWYDLRKTIFKIPIRRLTIKKDLRNSLVFFLPSIATSIYTLLDKTMLGIFTGDYIENGYYEQALKINQVFLKIVLAFGTVLLPQIAYSYKQGKYSEVNEYINKSMRYVYFMAFPIAFGLCSISDLFVPWFFGNEFLKVSMILQISGFIILFQGMSDTIGMQYLVAIGKQKKYIISLFIGAISNFLCNLVLIHALQSIGATIASLISEAIIVSFQIIFVKNKLEVNKLIKTSRNYFVSAIVMFIITKVVANQLDASIINTVIVVILGGFCYFAFLFFIKDPLIIDVVKSTLLKKTSNK</sequence>
<dbReference type="AlphaFoldDB" id="A0A1E3ALF7"/>
<evidence type="ECO:0000256" key="6">
    <source>
        <dbReference type="SAM" id="Phobius"/>
    </source>
</evidence>
<feature type="transmembrane region" description="Helical" evidence="6">
    <location>
        <begin position="97"/>
        <end position="119"/>
    </location>
</feature>
<dbReference type="CDD" id="cd13128">
    <property type="entry name" value="MATE_Wzx_like"/>
    <property type="match status" value="1"/>
</dbReference>
<feature type="transmembrane region" description="Helical" evidence="6">
    <location>
        <begin position="425"/>
        <end position="447"/>
    </location>
</feature>
<keyword evidence="4 6" id="KW-1133">Transmembrane helix</keyword>
<dbReference type="RefSeq" id="WP_069158621.1">
    <property type="nucleotide sequence ID" value="NZ_JBKXXQ010000010.1"/>
</dbReference>
<dbReference type="EMBL" id="MCGI01000004">
    <property type="protein sequence ID" value="ODM09563.1"/>
    <property type="molecule type" value="Genomic_DNA"/>
</dbReference>
<evidence type="ECO:0000256" key="5">
    <source>
        <dbReference type="ARBA" id="ARBA00023136"/>
    </source>
</evidence>
<feature type="transmembrane region" description="Helical" evidence="6">
    <location>
        <begin position="277"/>
        <end position="299"/>
    </location>
</feature>
<evidence type="ECO:0000313" key="8">
    <source>
        <dbReference type="Proteomes" id="UP000095003"/>
    </source>
</evidence>
<keyword evidence="7" id="KW-0131">Cell cycle</keyword>
<keyword evidence="5 6" id="KW-0472">Membrane</keyword>
<dbReference type="InterPro" id="IPR002797">
    <property type="entry name" value="Polysacc_synth"/>
</dbReference>
<organism evidence="7 8">
    <name type="scientific">Eisenbergiella tayi</name>
    <dbReference type="NCBI Taxonomy" id="1432052"/>
    <lineage>
        <taxon>Bacteria</taxon>
        <taxon>Bacillati</taxon>
        <taxon>Bacillota</taxon>
        <taxon>Clostridia</taxon>
        <taxon>Lachnospirales</taxon>
        <taxon>Lachnospiraceae</taxon>
        <taxon>Eisenbergiella</taxon>
    </lineage>
</organism>
<dbReference type="Pfam" id="PF01943">
    <property type="entry name" value="Polysacc_synt"/>
    <property type="match status" value="1"/>
</dbReference>
<feature type="transmembrane region" description="Helical" evidence="6">
    <location>
        <begin position="239"/>
        <end position="257"/>
    </location>
</feature>
<keyword evidence="3 6" id="KW-0812">Transmembrane</keyword>
<dbReference type="Proteomes" id="UP000095003">
    <property type="component" value="Unassembled WGS sequence"/>
</dbReference>
<evidence type="ECO:0000256" key="4">
    <source>
        <dbReference type="ARBA" id="ARBA00022989"/>
    </source>
</evidence>
<feature type="transmembrane region" description="Helical" evidence="6">
    <location>
        <begin position="400"/>
        <end position="419"/>
    </location>
</feature>
<evidence type="ECO:0000256" key="3">
    <source>
        <dbReference type="ARBA" id="ARBA00022692"/>
    </source>
</evidence>
<keyword evidence="7" id="KW-0132">Cell division</keyword>
<comment type="caution">
    <text evidence="7">The sequence shown here is derived from an EMBL/GenBank/DDBJ whole genome shotgun (WGS) entry which is preliminary data.</text>
</comment>
<feature type="transmembrane region" description="Helical" evidence="6">
    <location>
        <begin position="367"/>
        <end position="388"/>
    </location>
</feature>
<feature type="transmembrane region" description="Helical" evidence="6">
    <location>
        <begin position="70"/>
        <end position="91"/>
    </location>
</feature>
<proteinExistence type="predicted"/>
<keyword evidence="2" id="KW-1003">Cell membrane</keyword>
<evidence type="ECO:0000256" key="1">
    <source>
        <dbReference type="ARBA" id="ARBA00004651"/>
    </source>
</evidence>
<evidence type="ECO:0000313" key="7">
    <source>
        <dbReference type="EMBL" id="ODM09563.1"/>
    </source>
</evidence>
<accession>A0A1E3ALF7</accession>
<dbReference type="GO" id="GO:0051301">
    <property type="term" value="P:cell division"/>
    <property type="evidence" value="ECO:0007669"/>
    <property type="project" value="UniProtKB-KW"/>
</dbReference>
<comment type="subcellular location">
    <subcellularLocation>
        <location evidence="1">Cell membrane</location>
        <topology evidence="1">Multi-pass membrane protein</topology>
    </subcellularLocation>
</comment>
<dbReference type="InterPro" id="IPR050833">
    <property type="entry name" value="Poly_Biosynth_Transport"/>
</dbReference>
<gene>
    <name evidence="7" type="primary">ytgP_2</name>
    <name evidence="7" type="ORF">BEH84_03930</name>
</gene>
<dbReference type="GeneID" id="93301896"/>
<evidence type="ECO:0000256" key="2">
    <source>
        <dbReference type="ARBA" id="ARBA00022475"/>
    </source>
</evidence>